<evidence type="ECO:0008006" key="4">
    <source>
        <dbReference type="Google" id="ProtNLM"/>
    </source>
</evidence>
<gene>
    <name evidence="2" type="ORF">P2L57_13350</name>
</gene>
<protein>
    <recommendedName>
        <fullName evidence="4">Proteinase inhibitor I42 chagasin domain-containing protein</fullName>
    </recommendedName>
</protein>
<dbReference type="EMBL" id="JARHTQ010000007">
    <property type="protein sequence ID" value="MDF2256679.1"/>
    <property type="molecule type" value="Genomic_DNA"/>
</dbReference>
<proteinExistence type="predicted"/>
<name>A0ABT5YYQ1_9ACTN</name>
<feature type="signal peptide" evidence="1">
    <location>
        <begin position="1"/>
        <end position="30"/>
    </location>
</feature>
<accession>A0ABT5YYQ1</accession>
<comment type="caution">
    <text evidence="2">The sequence shown here is derived from an EMBL/GenBank/DDBJ whole genome shotgun (WGS) entry which is preliminary data.</text>
</comment>
<reference evidence="2 3" key="1">
    <citation type="submission" date="2023-03" db="EMBL/GenBank/DDBJ databases">
        <title>Draft genome sequence of type strain Streptomyces ferralitis JCM 14344.</title>
        <authorList>
            <person name="Klaysubun C."/>
            <person name="Duangmal K."/>
        </authorList>
    </citation>
    <scope>NUCLEOTIDE SEQUENCE [LARGE SCALE GENOMIC DNA]</scope>
    <source>
        <strain evidence="2 3">JCM 14344</strain>
    </source>
</reference>
<sequence>MRSARFTVTGFAAGLALSATAICVPVPASAAPHRDRPEKAVELALSNSDDGRAVTVHRGGVITVRLTGSHHNGLTWTWSLPSAADGRVLRRTGTVTSPGGVTRAALRAAGEGSTAIDSFERCVPDPGHLCPHVVRRWAAMVTVR</sequence>
<feature type="chain" id="PRO_5045210435" description="Proteinase inhibitor I42 chagasin domain-containing protein" evidence="1">
    <location>
        <begin position="31"/>
        <end position="144"/>
    </location>
</feature>
<keyword evidence="1" id="KW-0732">Signal</keyword>
<evidence type="ECO:0000313" key="2">
    <source>
        <dbReference type="EMBL" id="MDF2256679.1"/>
    </source>
</evidence>
<organism evidence="2 3">
    <name type="scientific">Streptantibioticus ferralitis</name>
    <dbReference type="NCBI Taxonomy" id="236510"/>
    <lineage>
        <taxon>Bacteria</taxon>
        <taxon>Bacillati</taxon>
        <taxon>Actinomycetota</taxon>
        <taxon>Actinomycetes</taxon>
        <taxon>Kitasatosporales</taxon>
        <taxon>Streptomycetaceae</taxon>
        <taxon>Streptantibioticus</taxon>
    </lineage>
</organism>
<evidence type="ECO:0000313" key="3">
    <source>
        <dbReference type="Proteomes" id="UP001220022"/>
    </source>
</evidence>
<keyword evidence="3" id="KW-1185">Reference proteome</keyword>
<evidence type="ECO:0000256" key="1">
    <source>
        <dbReference type="SAM" id="SignalP"/>
    </source>
</evidence>
<dbReference type="Proteomes" id="UP001220022">
    <property type="component" value="Unassembled WGS sequence"/>
</dbReference>
<dbReference type="RefSeq" id="WP_275813303.1">
    <property type="nucleotide sequence ID" value="NZ_BAAANM010000001.1"/>
</dbReference>